<keyword evidence="1" id="KW-1133">Transmembrane helix</keyword>
<keyword evidence="1" id="KW-0812">Transmembrane</keyword>
<keyword evidence="3" id="KW-0808">Transferase</keyword>
<comment type="caution">
    <text evidence="3">The sequence shown here is derived from an EMBL/GenBank/DDBJ whole genome shotgun (WGS) entry which is preliminary data.</text>
</comment>
<dbReference type="SMART" id="SM00220">
    <property type="entry name" value="S_TKc"/>
    <property type="match status" value="1"/>
</dbReference>
<name>A0ABW6BKK1_9SPHI</name>
<evidence type="ECO:0000256" key="1">
    <source>
        <dbReference type="SAM" id="Phobius"/>
    </source>
</evidence>
<accession>A0ABW6BKK1</accession>
<keyword evidence="3" id="KW-0723">Serine/threonine-protein kinase</keyword>
<dbReference type="InterPro" id="IPR011009">
    <property type="entry name" value="Kinase-like_dom_sf"/>
</dbReference>
<dbReference type="Pfam" id="PF00069">
    <property type="entry name" value="Pkinase"/>
    <property type="match status" value="1"/>
</dbReference>
<dbReference type="PROSITE" id="PS00109">
    <property type="entry name" value="PROTEIN_KINASE_TYR"/>
    <property type="match status" value="1"/>
</dbReference>
<evidence type="ECO:0000313" key="3">
    <source>
        <dbReference type="EMBL" id="MFD2968791.1"/>
    </source>
</evidence>
<feature type="transmembrane region" description="Helical" evidence="1">
    <location>
        <begin position="471"/>
        <end position="492"/>
    </location>
</feature>
<dbReference type="RefSeq" id="WP_320184942.1">
    <property type="nucleotide sequence ID" value="NZ_CP138332.1"/>
</dbReference>
<keyword evidence="4" id="KW-1185">Reference proteome</keyword>
<dbReference type="PROSITE" id="PS50011">
    <property type="entry name" value="PROTEIN_KINASE_DOM"/>
    <property type="match status" value="1"/>
</dbReference>
<evidence type="ECO:0000259" key="2">
    <source>
        <dbReference type="PROSITE" id="PS50011"/>
    </source>
</evidence>
<gene>
    <name evidence="3" type="ORF">ACFS7Y_15440</name>
</gene>
<sequence length="823" mass="92911">MKNIDRTPNKAKGFLTNSSGSYVHFLEEFGFAYCIQEPWLIVDNNRDPFEWILCLSITMRDVAEVLEIVLPVLYEFDVSFSLINSSFQHNRINNHAFPAHLYGKPLIIYPNHSSQAVEISAIIHRKTAAFQALYLPNCIRLGAILYATKIEPVNNDLGLMINGKVYQLANTLLTIKSMSPFPSAMLMEDPKIRRFIRGRYLPVKLISSSHKGNIVKAFDVFRMNWLFVKQAATWAAEDNLGRQMIDRLKWQQNIAIALSDLINVPKVVDFVEQDGYSYLITEFVEGNSIDDLIKSQNVTAEFIIEIYIKAVMQLQKMHLAGYVHRDFTAKNILIDKKGLVWLTDLELAAELTDLEFTPFQSGTFGYMSRSQQNGETARISDDVFAAGALLYYIFSKEHPRLLCESSTSKMLKKIDGLDIEDAYKAVIRLCIIEERDNLDIGHVLTLLKSDELESMRSEDQKRLAIGVHRKSFYLILSTVLAALTTVAAIYLASDDANSKPSGFKRDFNFQNPILISEYKLPLDILSIAGEYKGDLYVGTSISGQYAKLLDATDLIERKDISSDSLLNSTLSKKVIVQVDSFGISIADGQRSTIFVKSHDSDNVKIIKTASPFTRAARVSSDKFIVRAFNRANQDQSFYSLTAHVPTFNNESQITEVFSDAGFSTSGFLRCINENRCVYVTRFANKIFVTDTALHVVDHGTTIDTISEYTLHSKKDVKGSIGTISSTQMPRIVNKAIEVTSKLIYVISMIKADNQLDSFYDNHISIDVYDLHANYLGSFTIPSQNIDRLRSVRVLNRDMYVLYPGLLQVFKLSGNVRLNNNPRS</sequence>
<dbReference type="PANTHER" id="PTHR24361">
    <property type="entry name" value="MITOGEN-ACTIVATED KINASE KINASE KINASE"/>
    <property type="match status" value="1"/>
</dbReference>
<protein>
    <submittedName>
        <fullName evidence="3">Serine/threonine protein kinase</fullName>
    </submittedName>
</protein>
<dbReference type="Gene3D" id="1.10.510.10">
    <property type="entry name" value="Transferase(Phosphotransferase) domain 1"/>
    <property type="match status" value="1"/>
</dbReference>
<dbReference type="InterPro" id="IPR053235">
    <property type="entry name" value="Ser_Thr_kinase"/>
</dbReference>
<evidence type="ECO:0000313" key="4">
    <source>
        <dbReference type="Proteomes" id="UP001597525"/>
    </source>
</evidence>
<dbReference type="PANTHER" id="PTHR24361:SF613">
    <property type="entry name" value="NUCLEAR RECEPTOR-BINDING PROTEIN-RELATED"/>
    <property type="match status" value="1"/>
</dbReference>
<keyword evidence="1" id="KW-0472">Membrane</keyword>
<reference evidence="4" key="1">
    <citation type="journal article" date="2019" name="Int. J. Syst. Evol. Microbiol.">
        <title>The Global Catalogue of Microorganisms (GCM) 10K type strain sequencing project: providing services to taxonomists for standard genome sequencing and annotation.</title>
        <authorList>
            <consortium name="The Broad Institute Genomics Platform"/>
            <consortium name="The Broad Institute Genome Sequencing Center for Infectious Disease"/>
            <person name="Wu L."/>
            <person name="Ma J."/>
        </authorList>
    </citation>
    <scope>NUCLEOTIDE SEQUENCE [LARGE SCALE GENOMIC DNA]</scope>
    <source>
        <strain evidence="4">KCTC 22814</strain>
    </source>
</reference>
<dbReference type="GO" id="GO:0004674">
    <property type="term" value="F:protein serine/threonine kinase activity"/>
    <property type="evidence" value="ECO:0007669"/>
    <property type="project" value="UniProtKB-KW"/>
</dbReference>
<dbReference type="InterPro" id="IPR008266">
    <property type="entry name" value="Tyr_kinase_AS"/>
</dbReference>
<dbReference type="InterPro" id="IPR000719">
    <property type="entry name" value="Prot_kinase_dom"/>
</dbReference>
<proteinExistence type="predicted"/>
<dbReference type="SUPFAM" id="SSF56112">
    <property type="entry name" value="Protein kinase-like (PK-like)"/>
    <property type="match status" value="1"/>
</dbReference>
<dbReference type="Proteomes" id="UP001597525">
    <property type="component" value="Unassembled WGS sequence"/>
</dbReference>
<organism evidence="3 4">
    <name type="scientific">Sphingobacterium bambusae</name>
    <dbReference type="NCBI Taxonomy" id="662858"/>
    <lineage>
        <taxon>Bacteria</taxon>
        <taxon>Pseudomonadati</taxon>
        <taxon>Bacteroidota</taxon>
        <taxon>Sphingobacteriia</taxon>
        <taxon>Sphingobacteriales</taxon>
        <taxon>Sphingobacteriaceae</taxon>
        <taxon>Sphingobacterium</taxon>
    </lineage>
</organism>
<dbReference type="EMBL" id="JBHUPB010000010">
    <property type="protein sequence ID" value="MFD2968791.1"/>
    <property type="molecule type" value="Genomic_DNA"/>
</dbReference>
<feature type="domain" description="Protein kinase" evidence="2">
    <location>
        <begin position="200"/>
        <end position="452"/>
    </location>
</feature>
<keyword evidence="3" id="KW-0418">Kinase</keyword>